<keyword evidence="4" id="KW-1185">Reference proteome</keyword>
<accession>A0ABP0AUU4</accession>
<feature type="region of interest" description="Disordered" evidence="1">
    <location>
        <begin position="243"/>
        <end position="267"/>
    </location>
</feature>
<dbReference type="Pfam" id="PF12697">
    <property type="entry name" value="Abhydrolase_6"/>
    <property type="match status" value="1"/>
</dbReference>
<dbReference type="Proteomes" id="UP001642405">
    <property type="component" value="Unassembled WGS sequence"/>
</dbReference>
<protein>
    <recommendedName>
        <fullName evidence="2">AB hydrolase-1 domain-containing protein</fullName>
    </recommendedName>
</protein>
<feature type="domain" description="AB hydrolase-1" evidence="2">
    <location>
        <begin position="59"/>
        <end position="236"/>
    </location>
</feature>
<sequence>MSQRFFEVKEHVFDGQHIREYPRATAHSQEEVLQVCAKQYIPRSNPKPQPGDVTIIAAHANGFVKELYEPLWDDLLAISEQHGFRIRSIWIADVAWQGQSGLLNEANLGNDPSWYDHSRDLLQMINTFRREMPRPLVGIGHSFGGSIIANLALMHPRLFTTLVLLDPVLNFRLVGPAFGFSPLELSAVRRELWPSREAAAASFRRSKFYAAWDPRVLDAWIQYGLKDLPSKWFPHPATAIATVTKGSNDSNNSNNSSTDKDQGPPVTLTTTKHQEVFTFLRPLLQGVNLETGRRVFNRQRLPDVSNVSISGFGSSKLYRPEVPNTAAQLPHLRPGVCYIFGGTSGMSTPELRKEKMNLTGVGVGGSGGETAGRVREVVLEKTGHLVAMDLPTVCAEHAASWIGQELGLWREEERELEAAWWARSDEQKQTIDAEWDSFIAKKPKPRL</sequence>
<evidence type="ECO:0000313" key="4">
    <source>
        <dbReference type="Proteomes" id="UP001642405"/>
    </source>
</evidence>
<evidence type="ECO:0000313" key="3">
    <source>
        <dbReference type="EMBL" id="CAK7211045.1"/>
    </source>
</evidence>
<name>A0ABP0AUU4_9PEZI</name>
<comment type="caution">
    <text evidence="3">The sequence shown here is derived from an EMBL/GenBank/DDBJ whole genome shotgun (WGS) entry which is preliminary data.</text>
</comment>
<evidence type="ECO:0000256" key="1">
    <source>
        <dbReference type="SAM" id="MobiDB-lite"/>
    </source>
</evidence>
<dbReference type="Gene3D" id="3.40.50.1820">
    <property type="entry name" value="alpha/beta hydrolase"/>
    <property type="match status" value="1"/>
</dbReference>
<dbReference type="InterPro" id="IPR029058">
    <property type="entry name" value="AB_hydrolase_fold"/>
</dbReference>
<evidence type="ECO:0000259" key="2">
    <source>
        <dbReference type="Pfam" id="PF12697"/>
    </source>
</evidence>
<reference evidence="3 4" key="1">
    <citation type="submission" date="2024-01" db="EMBL/GenBank/DDBJ databases">
        <authorList>
            <person name="Allen C."/>
            <person name="Tagirdzhanova G."/>
        </authorList>
    </citation>
    <scope>NUCLEOTIDE SEQUENCE [LARGE SCALE GENOMIC DNA]</scope>
</reference>
<dbReference type="InterPro" id="IPR000073">
    <property type="entry name" value="AB_hydrolase_1"/>
</dbReference>
<feature type="compositionally biased region" description="Low complexity" evidence="1">
    <location>
        <begin position="247"/>
        <end position="257"/>
    </location>
</feature>
<proteinExistence type="predicted"/>
<organism evidence="3 4">
    <name type="scientific">Sporothrix curviconia</name>
    <dbReference type="NCBI Taxonomy" id="1260050"/>
    <lineage>
        <taxon>Eukaryota</taxon>
        <taxon>Fungi</taxon>
        <taxon>Dikarya</taxon>
        <taxon>Ascomycota</taxon>
        <taxon>Pezizomycotina</taxon>
        <taxon>Sordariomycetes</taxon>
        <taxon>Sordariomycetidae</taxon>
        <taxon>Ophiostomatales</taxon>
        <taxon>Ophiostomataceae</taxon>
        <taxon>Sporothrix</taxon>
    </lineage>
</organism>
<dbReference type="EMBL" id="CAWUHB010000003">
    <property type="protein sequence ID" value="CAK7211045.1"/>
    <property type="molecule type" value="Genomic_DNA"/>
</dbReference>
<gene>
    <name evidence="3" type="ORF">SCUCBS95973_000996</name>
</gene>
<dbReference type="SUPFAM" id="SSF53474">
    <property type="entry name" value="alpha/beta-Hydrolases"/>
    <property type="match status" value="1"/>
</dbReference>